<comment type="subunit">
    <text evidence="4 12">The complex is composed of two ATP-binding proteins (PstB), two transmembrane proteins (PstC and PstA) and a solute-binding protein (PstS).</text>
</comment>
<evidence type="ECO:0000256" key="4">
    <source>
        <dbReference type="ARBA" id="ARBA00011529"/>
    </source>
</evidence>
<evidence type="ECO:0000256" key="3">
    <source>
        <dbReference type="ARBA" id="ARBA00008725"/>
    </source>
</evidence>
<name>A0A0R1RHP9_9LACO</name>
<keyword evidence="7 12" id="KW-0592">Phosphate transport</keyword>
<dbReference type="InterPro" id="IPR011862">
    <property type="entry name" value="Phos-bd"/>
</dbReference>
<keyword evidence="8 12" id="KW-0732">Signal</keyword>
<reference evidence="14 15" key="1">
    <citation type="journal article" date="2015" name="Genome Announc.">
        <title>Expanding the biotechnology potential of lactobacilli through comparative genomics of 213 strains and associated genera.</title>
        <authorList>
            <person name="Sun Z."/>
            <person name="Harris H.M."/>
            <person name="McCann A."/>
            <person name="Guo C."/>
            <person name="Argimon S."/>
            <person name="Zhang W."/>
            <person name="Yang X."/>
            <person name="Jeffery I.B."/>
            <person name="Cooney J.C."/>
            <person name="Kagawa T.F."/>
            <person name="Liu W."/>
            <person name="Song Y."/>
            <person name="Salvetti E."/>
            <person name="Wrobel A."/>
            <person name="Rasinkangas P."/>
            <person name="Parkhill J."/>
            <person name="Rea M.C."/>
            <person name="O'Sullivan O."/>
            <person name="Ritari J."/>
            <person name="Douillard F.P."/>
            <person name="Paul Ross R."/>
            <person name="Yang R."/>
            <person name="Briner A.E."/>
            <person name="Felis G.E."/>
            <person name="de Vos W.M."/>
            <person name="Barrangou R."/>
            <person name="Klaenhammer T.R."/>
            <person name="Caufield P.W."/>
            <person name="Cui Y."/>
            <person name="Zhang H."/>
            <person name="O'Toole P.W."/>
        </authorList>
    </citation>
    <scope>NUCLEOTIDE SEQUENCE [LARGE SCALE GENOMIC DNA]</scope>
    <source>
        <strain evidence="14 15">DSM 15814</strain>
    </source>
</reference>
<feature type="signal peptide" evidence="12">
    <location>
        <begin position="1"/>
        <end position="19"/>
    </location>
</feature>
<evidence type="ECO:0000259" key="13">
    <source>
        <dbReference type="Pfam" id="PF12849"/>
    </source>
</evidence>
<dbReference type="AlphaFoldDB" id="A0A0R1RHP9"/>
<dbReference type="GO" id="GO:0005886">
    <property type="term" value="C:plasma membrane"/>
    <property type="evidence" value="ECO:0007669"/>
    <property type="project" value="UniProtKB-SubCell"/>
</dbReference>
<evidence type="ECO:0000256" key="10">
    <source>
        <dbReference type="ARBA" id="ARBA00023139"/>
    </source>
</evidence>
<evidence type="ECO:0000256" key="5">
    <source>
        <dbReference type="ARBA" id="ARBA00022448"/>
    </source>
</evidence>
<proteinExistence type="inferred from homology"/>
<comment type="similarity">
    <text evidence="3 12">Belongs to the PstS family.</text>
</comment>
<dbReference type="SUPFAM" id="SSF53850">
    <property type="entry name" value="Periplasmic binding protein-like II"/>
    <property type="match status" value="1"/>
</dbReference>
<dbReference type="PROSITE" id="PS51257">
    <property type="entry name" value="PROKAR_LIPOPROTEIN"/>
    <property type="match status" value="1"/>
</dbReference>
<dbReference type="STRING" id="1114972.FD35_GL001600"/>
<dbReference type="GO" id="GO:0006817">
    <property type="term" value="P:phosphate ion transport"/>
    <property type="evidence" value="ECO:0007669"/>
    <property type="project" value="UniProtKB-UniRule"/>
</dbReference>
<dbReference type="PATRIC" id="fig|1114972.6.peg.1628"/>
<dbReference type="Pfam" id="PF12849">
    <property type="entry name" value="PBP_like_2"/>
    <property type="match status" value="1"/>
</dbReference>
<keyword evidence="9" id="KW-0472">Membrane</keyword>
<evidence type="ECO:0000256" key="1">
    <source>
        <dbReference type="ARBA" id="ARBA00002841"/>
    </source>
</evidence>
<dbReference type="PANTHER" id="PTHR30570:SF4">
    <property type="entry name" value="PHOSPHATE-BINDING PROTEIN PSTS 1"/>
    <property type="match status" value="1"/>
</dbReference>
<dbReference type="InterPro" id="IPR050811">
    <property type="entry name" value="Phosphate_ABC_transporter"/>
</dbReference>
<dbReference type="CDD" id="cd13653">
    <property type="entry name" value="PBP2_phosphate_like_1"/>
    <property type="match status" value="1"/>
</dbReference>
<dbReference type="GO" id="GO:0042301">
    <property type="term" value="F:phosphate ion binding"/>
    <property type="evidence" value="ECO:0007669"/>
    <property type="project" value="UniProtKB-UniRule"/>
</dbReference>
<dbReference type="FunFam" id="3.40.190.10:FF:000107">
    <property type="entry name" value="Phosphate ABC transporter, phosphate-binding protein"/>
    <property type="match status" value="1"/>
</dbReference>
<dbReference type="eggNOG" id="COG0226">
    <property type="taxonomic scope" value="Bacteria"/>
</dbReference>
<keyword evidence="15" id="KW-1185">Reference proteome</keyword>
<dbReference type="InterPro" id="IPR024370">
    <property type="entry name" value="PBP_domain"/>
</dbReference>
<feature type="chain" id="PRO_5039758213" description="Phosphate-binding protein" evidence="12">
    <location>
        <begin position="20"/>
        <end position="296"/>
    </location>
</feature>
<evidence type="ECO:0000256" key="9">
    <source>
        <dbReference type="ARBA" id="ARBA00023136"/>
    </source>
</evidence>
<keyword evidence="6 12" id="KW-1003">Cell membrane</keyword>
<keyword evidence="5 12" id="KW-0813">Transport</keyword>
<dbReference type="EMBL" id="AZFF01000003">
    <property type="protein sequence ID" value="KRL56512.1"/>
    <property type="molecule type" value="Genomic_DNA"/>
</dbReference>
<protein>
    <recommendedName>
        <fullName evidence="12">Phosphate-binding protein</fullName>
    </recommendedName>
</protein>
<evidence type="ECO:0000256" key="6">
    <source>
        <dbReference type="ARBA" id="ARBA00022475"/>
    </source>
</evidence>
<accession>A0A0R1RHP9</accession>
<comment type="function">
    <text evidence="1">Part of the ABC transporter complex PstSACB involved in phosphate import.</text>
</comment>
<evidence type="ECO:0000256" key="2">
    <source>
        <dbReference type="ARBA" id="ARBA00004193"/>
    </source>
</evidence>
<comment type="subcellular location">
    <subcellularLocation>
        <location evidence="2 12">Cell membrane</location>
        <topology evidence="2 12">Lipid-anchor</topology>
    </subcellularLocation>
</comment>
<sequence length="296" mass="31508">MKKAALVSVLGLSLVFTLAGCQSAKHTNVASADKKISGKVVAVGSTALQPLVEQAGQTFQDDHSGVTINVQGGGSGAGLGQVSKGAVNIGNSDLFAEEQKGLNTAGMVDHRVAVVGMAPVVNPDTNVKNVTKQQLKDIFTGKIDNWKAVGGKDEKIVIINRAKGSGTRATFEKFGLDGQQAAQSQEQDSNGTVQKIVKTTPGAISYLAFSYIKPDMQALSIDHVKPTDANVADNHWKIWSYEHMYTKGKASLATKTFIKFMTSNAIQKHLVKKLGYIQLTSMHVSRDVNGNMHKGA</sequence>
<evidence type="ECO:0000256" key="7">
    <source>
        <dbReference type="ARBA" id="ARBA00022592"/>
    </source>
</evidence>
<comment type="function">
    <text evidence="12">Involved in the system for phosphate transport across the cytoplasmic membrane.</text>
</comment>
<dbReference type="Gene3D" id="3.40.190.10">
    <property type="entry name" value="Periplasmic binding protein-like II"/>
    <property type="match status" value="2"/>
</dbReference>
<dbReference type="Proteomes" id="UP000051999">
    <property type="component" value="Unassembled WGS sequence"/>
</dbReference>
<organism evidence="14 15">
    <name type="scientific">Furfurilactobacillus rossiae DSM 15814</name>
    <dbReference type="NCBI Taxonomy" id="1114972"/>
    <lineage>
        <taxon>Bacteria</taxon>
        <taxon>Bacillati</taxon>
        <taxon>Bacillota</taxon>
        <taxon>Bacilli</taxon>
        <taxon>Lactobacillales</taxon>
        <taxon>Lactobacillaceae</taxon>
        <taxon>Furfurilactobacillus</taxon>
    </lineage>
</organism>
<dbReference type="RefSeq" id="WP_017262145.1">
    <property type="nucleotide sequence ID" value="NZ_AUAW01000005.1"/>
</dbReference>
<keyword evidence="10 12" id="KW-0564">Palmitate</keyword>
<evidence type="ECO:0000256" key="8">
    <source>
        <dbReference type="ARBA" id="ARBA00022729"/>
    </source>
</evidence>
<evidence type="ECO:0000256" key="12">
    <source>
        <dbReference type="RuleBase" id="RU367119"/>
    </source>
</evidence>
<dbReference type="NCBIfam" id="TIGR02136">
    <property type="entry name" value="ptsS_2"/>
    <property type="match status" value="1"/>
</dbReference>
<feature type="domain" description="PBP" evidence="13">
    <location>
        <begin position="31"/>
        <end position="264"/>
    </location>
</feature>
<evidence type="ECO:0000313" key="14">
    <source>
        <dbReference type="EMBL" id="KRL56512.1"/>
    </source>
</evidence>
<dbReference type="PANTHER" id="PTHR30570">
    <property type="entry name" value="PERIPLASMIC PHOSPHATE BINDING COMPONENT OF PHOSPHATE ABC TRANSPORTER"/>
    <property type="match status" value="1"/>
</dbReference>
<dbReference type="OrthoDB" id="9790048at2"/>
<evidence type="ECO:0000313" key="15">
    <source>
        <dbReference type="Proteomes" id="UP000051999"/>
    </source>
</evidence>
<evidence type="ECO:0000256" key="11">
    <source>
        <dbReference type="ARBA" id="ARBA00023288"/>
    </source>
</evidence>
<gene>
    <name evidence="14" type="ORF">FD35_GL001600</name>
</gene>
<comment type="caution">
    <text evidence="14">The sequence shown here is derived from an EMBL/GenBank/DDBJ whole genome shotgun (WGS) entry which is preliminary data.</text>
</comment>
<keyword evidence="11 12" id="KW-0449">Lipoprotein</keyword>